<feature type="non-terminal residue" evidence="1">
    <location>
        <position position="238"/>
    </location>
</feature>
<proteinExistence type="predicted"/>
<accession>A0A1V1NSA3</accession>
<comment type="caution">
    <text evidence="1">The sequence shown here is derived from an EMBL/GenBank/DDBJ whole genome shotgun (WGS) entry which is preliminary data.</text>
</comment>
<protein>
    <submittedName>
        <fullName evidence="1">Uncharacterized protein</fullName>
    </submittedName>
</protein>
<dbReference type="Proteomes" id="UP000189670">
    <property type="component" value="Unassembled WGS sequence"/>
</dbReference>
<sequence>MFAQSSILMPLTITVNMANVNIQDVSITTAKGSFINQSFDQLSNTFFCQIMPGTEVGTEIITVFHNNIIIGTKSIETIQRRINHFSLYSKGVIQEVDSMGEPILLKTLDANGQPLSTTEDISIKIASTPKADKFIPIRQGFPWIEHKGEVIATLPKEENMLPFIFISSAPGKYTITAKELLDQDILDASLNIQVVDRPIAELQNEPSSITNAKNYTLIVQGEYVTAYQYQFDQNSWSP</sequence>
<dbReference type="EMBL" id="ATBP01002814">
    <property type="protein sequence ID" value="ETR65443.1"/>
    <property type="molecule type" value="Genomic_DNA"/>
</dbReference>
<evidence type="ECO:0000313" key="2">
    <source>
        <dbReference type="Proteomes" id="UP000189670"/>
    </source>
</evidence>
<name>A0A1V1NSA3_9BACT</name>
<evidence type="ECO:0000313" key="1">
    <source>
        <dbReference type="EMBL" id="ETR65443.1"/>
    </source>
</evidence>
<dbReference type="AlphaFoldDB" id="A0A1V1NSA3"/>
<reference evidence="2" key="1">
    <citation type="submission" date="2012-11" db="EMBL/GenBank/DDBJ databases">
        <authorList>
            <person name="Lucero-Rivera Y.E."/>
            <person name="Tovar-Ramirez D."/>
        </authorList>
    </citation>
    <scope>NUCLEOTIDE SEQUENCE [LARGE SCALE GENOMIC DNA]</scope>
    <source>
        <strain evidence="2">Araruama</strain>
    </source>
</reference>
<gene>
    <name evidence="1" type="ORF">OMM_14241</name>
</gene>
<organism evidence="1 2">
    <name type="scientific">Candidatus Magnetoglobus multicellularis str. Araruama</name>
    <dbReference type="NCBI Taxonomy" id="890399"/>
    <lineage>
        <taxon>Bacteria</taxon>
        <taxon>Pseudomonadati</taxon>
        <taxon>Thermodesulfobacteriota</taxon>
        <taxon>Desulfobacteria</taxon>
        <taxon>Desulfobacterales</taxon>
        <taxon>Desulfobacteraceae</taxon>
        <taxon>Candidatus Magnetoglobus</taxon>
    </lineage>
</organism>